<comment type="caution">
    <text evidence="2">The sequence shown here is derived from an EMBL/GenBank/DDBJ whole genome shotgun (WGS) entry which is preliminary data.</text>
</comment>
<evidence type="ECO:0000256" key="1">
    <source>
        <dbReference type="SAM" id="SignalP"/>
    </source>
</evidence>
<feature type="signal peptide" evidence="1">
    <location>
        <begin position="1"/>
        <end position="18"/>
    </location>
</feature>
<name>A0ABT7KN83_9HYPH</name>
<reference evidence="2" key="1">
    <citation type="submission" date="2023-06" db="EMBL/GenBank/DDBJ databases">
        <title>Phylogenetic Diversity of Rhizobium strains.</title>
        <authorList>
            <person name="Moura F.T."/>
            <person name="Helene L.C.F."/>
            <person name="Hungria M."/>
        </authorList>
    </citation>
    <scope>NUCLEOTIDE SEQUENCE</scope>
    <source>
        <strain evidence="2">CCGE524</strain>
    </source>
</reference>
<keyword evidence="3" id="KW-1185">Reference proteome</keyword>
<organism evidence="2 3">
    <name type="scientific">Rhizobium calliandrae</name>
    <dbReference type="NCBI Taxonomy" id="1312182"/>
    <lineage>
        <taxon>Bacteria</taxon>
        <taxon>Pseudomonadati</taxon>
        <taxon>Pseudomonadota</taxon>
        <taxon>Alphaproteobacteria</taxon>
        <taxon>Hyphomicrobiales</taxon>
        <taxon>Rhizobiaceae</taxon>
        <taxon>Rhizobium/Agrobacterium group</taxon>
        <taxon>Rhizobium</taxon>
    </lineage>
</organism>
<accession>A0ABT7KN83</accession>
<evidence type="ECO:0000313" key="2">
    <source>
        <dbReference type="EMBL" id="MDL2410083.1"/>
    </source>
</evidence>
<keyword evidence="1" id="KW-0732">Signal</keyword>
<dbReference type="Proteomes" id="UP001172630">
    <property type="component" value="Unassembled WGS sequence"/>
</dbReference>
<evidence type="ECO:0000313" key="3">
    <source>
        <dbReference type="Proteomes" id="UP001172630"/>
    </source>
</evidence>
<gene>
    <name evidence="2" type="ORF">PY650_31600</name>
</gene>
<dbReference type="EMBL" id="JARFYN010000068">
    <property type="protein sequence ID" value="MDL2410083.1"/>
    <property type="molecule type" value="Genomic_DNA"/>
</dbReference>
<dbReference type="RefSeq" id="WP_285883823.1">
    <property type="nucleotide sequence ID" value="NZ_JARFYN010000068.1"/>
</dbReference>
<proteinExistence type="predicted"/>
<feature type="chain" id="PRO_5047138321" evidence="1">
    <location>
        <begin position="19"/>
        <end position="296"/>
    </location>
</feature>
<protein>
    <submittedName>
        <fullName evidence="2">Uncharacterized protein</fullName>
    </submittedName>
</protein>
<sequence>MKASICLAVGLSAASAFLGSTAIVVGQEQPQKSIGTVKSSGPVPSLFVLNSAGAILQDDKLTMTGVSANSIVFADRPVRAAGHVTTEQFIMQWDKDKDNFINDPPNATISVLGGDGSKVADAVVVLKTPKLDGGNLTFDVSVLEGSLAGSSGPAALFIDRGGGFGGGGFGGHDFGGGGFGGGFGGRDFGGGGFGGGFGGRDFGGGGFNRDRGDFAGSYGRVGDTSVYHNDRTGNTYAWHGNNYWHAPIYHGAWYAGAPVAAGVAAGVVAGAAVARPYYPYSYNDGYRCGYYPYPPC</sequence>